<dbReference type="Proteomes" id="UP001620461">
    <property type="component" value="Unassembled WGS sequence"/>
</dbReference>
<feature type="transmembrane region" description="Helical" evidence="8">
    <location>
        <begin position="102"/>
        <end position="122"/>
    </location>
</feature>
<keyword evidence="3" id="KW-0813">Transport</keyword>
<feature type="transmembrane region" description="Helical" evidence="8">
    <location>
        <begin position="77"/>
        <end position="96"/>
    </location>
</feature>
<accession>A0ABW8JKT4</accession>
<evidence type="ECO:0000256" key="5">
    <source>
        <dbReference type="ARBA" id="ARBA00022692"/>
    </source>
</evidence>
<evidence type="ECO:0000256" key="6">
    <source>
        <dbReference type="ARBA" id="ARBA00022989"/>
    </source>
</evidence>
<comment type="caution">
    <text evidence="9">The sequence shown here is derived from an EMBL/GenBank/DDBJ whole genome shotgun (WGS) entry which is preliminary data.</text>
</comment>
<evidence type="ECO:0000256" key="7">
    <source>
        <dbReference type="ARBA" id="ARBA00023136"/>
    </source>
</evidence>
<reference evidence="9 10" key="1">
    <citation type="submission" date="2020-10" db="EMBL/GenBank/DDBJ databases">
        <title>Phylogeny of dyella-like bacteria.</title>
        <authorList>
            <person name="Fu J."/>
        </authorList>
    </citation>
    <scope>NUCLEOTIDE SEQUENCE [LARGE SCALE GENOMIC DNA]</scope>
    <source>
        <strain evidence="9 10">JP1</strain>
    </source>
</reference>
<protein>
    <recommendedName>
        <fullName evidence="8">Probable membrane transporter protein</fullName>
    </recommendedName>
</protein>
<sequence length="255" mass="26407">MSIGQLVLLAAIGVVVGIINAIAGAGSLITFPALIAFGLNPLVANVTNCVGVTAGNFSATAAFRHELRGQWPALRRMLLATALGSLAGGILLLTLPSKIFNFIAPLLVAIGSVMTLLQPWLVKRIQARRAQANAHAHGASFQVFIFLIALYGGYFGSGIGLLFFAVLSIWFADRGAHQIDGMKSVLQGLSNGCAGLLFCFIAPVHWPAAIVLSLSGLLGGPLGVVLARRVPAKPLRMGIGITGLAAAVLIAIRIA</sequence>
<evidence type="ECO:0000313" key="10">
    <source>
        <dbReference type="Proteomes" id="UP001620461"/>
    </source>
</evidence>
<keyword evidence="4 8" id="KW-1003">Cell membrane</keyword>
<feature type="transmembrane region" description="Helical" evidence="8">
    <location>
        <begin position="206"/>
        <end position="227"/>
    </location>
</feature>
<dbReference type="PANTHER" id="PTHR30269">
    <property type="entry name" value="TRANSMEMBRANE PROTEIN YFCA"/>
    <property type="match status" value="1"/>
</dbReference>
<dbReference type="InterPro" id="IPR002781">
    <property type="entry name" value="TM_pro_TauE-like"/>
</dbReference>
<dbReference type="PANTHER" id="PTHR30269:SF0">
    <property type="entry name" value="MEMBRANE TRANSPORTER PROTEIN YFCA-RELATED"/>
    <property type="match status" value="1"/>
</dbReference>
<keyword evidence="6 8" id="KW-1133">Transmembrane helix</keyword>
<comment type="subcellular location">
    <subcellularLocation>
        <location evidence="1 8">Cell membrane</location>
        <topology evidence="1 8">Multi-pass membrane protein</topology>
    </subcellularLocation>
</comment>
<dbReference type="Pfam" id="PF01925">
    <property type="entry name" value="TauE"/>
    <property type="match status" value="1"/>
</dbReference>
<evidence type="ECO:0000256" key="3">
    <source>
        <dbReference type="ARBA" id="ARBA00022448"/>
    </source>
</evidence>
<feature type="transmembrane region" description="Helical" evidence="8">
    <location>
        <begin position="234"/>
        <end position="254"/>
    </location>
</feature>
<keyword evidence="7 8" id="KW-0472">Membrane</keyword>
<name>A0ABW8JKT4_9GAMM</name>
<comment type="similarity">
    <text evidence="2 8">Belongs to the 4-toluene sulfonate uptake permease (TSUP) (TC 2.A.102) family.</text>
</comment>
<evidence type="ECO:0000256" key="4">
    <source>
        <dbReference type="ARBA" id="ARBA00022475"/>
    </source>
</evidence>
<feature type="transmembrane region" description="Helical" evidence="8">
    <location>
        <begin position="7"/>
        <end position="36"/>
    </location>
</feature>
<evidence type="ECO:0000256" key="1">
    <source>
        <dbReference type="ARBA" id="ARBA00004651"/>
    </source>
</evidence>
<keyword evidence="5 8" id="KW-0812">Transmembrane</keyword>
<feature type="transmembrane region" description="Helical" evidence="8">
    <location>
        <begin position="143"/>
        <end position="172"/>
    </location>
</feature>
<dbReference type="EMBL" id="JADIKJ010000016">
    <property type="protein sequence ID" value="MFK2901589.1"/>
    <property type="molecule type" value="Genomic_DNA"/>
</dbReference>
<gene>
    <name evidence="9" type="ORF">ISP15_14700</name>
</gene>
<evidence type="ECO:0000313" key="9">
    <source>
        <dbReference type="EMBL" id="MFK2901589.1"/>
    </source>
</evidence>
<organism evidence="9 10">
    <name type="scientific">Dyella jejuensis</name>
    <dbReference type="NCBI Taxonomy" id="1432009"/>
    <lineage>
        <taxon>Bacteria</taxon>
        <taxon>Pseudomonadati</taxon>
        <taxon>Pseudomonadota</taxon>
        <taxon>Gammaproteobacteria</taxon>
        <taxon>Lysobacterales</taxon>
        <taxon>Rhodanobacteraceae</taxon>
        <taxon>Dyella</taxon>
    </lineage>
</organism>
<proteinExistence type="inferred from homology"/>
<dbReference type="RefSeq" id="WP_404548394.1">
    <property type="nucleotide sequence ID" value="NZ_JADIKJ010000016.1"/>
</dbReference>
<evidence type="ECO:0000256" key="2">
    <source>
        <dbReference type="ARBA" id="ARBA00009142"/>
    </source>
</evidence>
<dbReference type="InterPro" id="IPR052017">
    <property type="entry name" value="TSUP"/>
</dbReference>
<keyword evidence="10" id="KW-1185">Reference proteome</keyword>
<evidence type="ECO:0000256" key="8">
    <source>
        <dbReference type="RuleBase" id="RU363041"/>
    </source>
</evidence>